<evidence type="ECO:0000313" key="2">
    <source>
        <dbReference type="EMBL" id="CAF4362605.1"/>
    </source>
</evidence>
<feature type="domain" description="Dynein heavy chain linker" evidence="1">
    <location>
        <begin position="2"/>
        <end position="34"/>
    </location>
</feature>
<sequence length="37" mass="4182">AVFVGGDIGKQMPQEARRFANVDKTWIKLMSKAKVNF</sequence>
<proteinExistence type="predicted"/>
<protein>
    <recommendedName>
        <fullName evidence="1">Dynein heavy chain linker domain-containing protein</fullName>
    </recommendedName>
</protein>
<accession>A0A820LVB6</accession>
<dbReference type="InterPro" id="IPR042222">
    <property type="entry name" value="Dynein_2_N"/>
</dbReference>
<evidence type="ECO:0000313" key="3">
    <source>
        <dbReference type="Proteomes" id="UP000663836"/>
    </source>
</evidence>
<dbReference type="AlphaFoldDB" id="A0A820LVB6"/>
<dbReference type="Pfam" id="PF08393">
    <property type="entry name" value="DHC_N2"/>
    <property type="match status" value="1"/>
</dbReference>
<name>A0A820LVB6_9BILA</name>
<comment type="caution">
    <text evidence="2">The sequence shown here is derived from an EMBL/GenBank/DDBJ whole genome shotgun (WGS) entry which is preliminary data.</text>
</comment>
<feature type="non-terminal residue" evidence="2">
    <location>
        <position position="1"/>
    </location>
</feature>
<evidence type="ECO:0000259" key="1">
    <source>
        <dbReference type="Pfam" id="PF08393"/>
    </source>
</evidence>
<reference evidence="2" key="1">
    <citation type="submission" date="2021-02" db="EMBL/GenBank/DDBJ databases">
        <authorList>
            <person name="Nowell W R."/>
        </authorList>
    </citation>
    <scope>NUCLEOTIDE SEQUENCE</scope>
</reference>
<organism evidence="2 3">
    <name type="scientific">Rotaria sordida</name>
    <dbReference type="NCBI Taxonomy" id="392033"/>
    <lineage>
        <taxon>Eukaryota</taxon>
        <taxon>Metazoa</taxon>
        <taxon>Spiralia</taxon>
        <taxon>Gnathifera</taxon>
        <taxon>Rotifera</taxon>
        <taxon>Eurotatoria</taxon>
        <taxon>Bdelloidea</taxon>
        <taxon>Philodinida</taxon>
        <taxon>Philodinidae</taxon>
        <taxon>Rotaria</taxon>
    </lineage>
</organism>
<gene>
    <name evidence="2" type="ORF">JBS370_LOCUS42276</name>
</gene>
<dbReference type="Gene3D" id="1.20.140.100">
    <property type="entry name" value="Dynein heavy chain, N-terminal domain 2"/>
    <property type="match status" value="1"/>
</dbReference>
<dbReference type="Proteomes" id="UP000663836">
    <property type="component" value="Unassembled WGS sequence"/>
</dbReference>
<dbReference type="InterPro" id="IPR013602">
    <property type="entry name" value="Dynein_heavy_linker"/>
</dbReference>
<dbReference type="EMBL" id="CAJOBD010054611">
    <property type="protein sequence ID" value="CAF4362605.1"/>
    <property type="molecule type" value="Genomic_DNA"/>
</dbReference>